<evidence type="ECO:0000256" key="1">
    <source>
        <dbReference type="ARBA" id="ARBA00004162"/>
    </source>
</evidence>
<evidence type="ECO:0000256" key="7">
    <source>
        <dbReference type="ARBA" id="ARBA00022989"/>
    </source>
</evidence>
<dbReference type="PANTHER" id="PTHR33909:SF1">
    <property type="entry name" value="SEC TRANSLOCON ACCESSORY COMPLEX SUBUNIT YAJC"/>
    <property type="match status" value="1"/>
</dbReference>
<comment type="caution">
    <text evidence="11">The sequence shown here is derived from an EMBL/GenBank/DDBJ whole genome shotgun (WGS) entry which is preliminary data.</text>
</comment>
<gene>
    <name evidence="11" type="primary">yajC</name>
    <name evidence="11" type="ORF">H9948_08100</name>
</gene>
<reference evidence="11" key="2">
    <citation type="submission" date="2021-04" db="EMBL/GenBank/DDBJ databases">
        <authorList>
            <person name="Gilroy R."/>
        </authorList>
    </citation>
    <scope>NUCLEOTIDE SEQUENCE</scope>
    <source>
        <strain evidence="11">CHK171-505</strain>
    </source>
</reference>
<evidence type="ECO:0000313" key="11">
    <source>
        <dbReference type="EMBL" id="HJA90735.1"/>
    </source>
</evidence>
<dbReference type="Pfam" id="PF02699">
    <property type="entry name" value="YajC"/>
    <property type="match status" value="1"/>
</dbReference>
<dbReference type="NCBIfam" id="TIGR00739">
    <property type="entry name" value="yajC"/>
    <property type="match status" value="1"/>
</dbReference>
<keyword evidence="5 10" id="KW-0812">Transmembrane</keyword>
<name>A0A9D2KYS6_9LACT</name>
<evidence type="ECO:0000256" key="8">
    <source>
        <dbReference type="ARBA" id="ARBA00023010"/>
    </source>
</evidence>
<evidence type="ECO:0000256" key="5">
    <source>
        <dbReference type="ARBA" id="ARBA00022692"/>
    </source>
</evidence>
<evidence type="ECO:0000256" key="4">
    <source>
        <dbReference type="ARBA" id="ARBA00022475"/>
    </source>
</evidence>
<evidence type="ECO:0000256" key="6">
    <source>
        <dbReference type="ARBA" id="ARBA00022927"/>
    </source>
</evidence>
<dbReference type="GO" id="GO:0005886">
    <property type="term" value="C:plasma membrane"/>
    <property type="evidence" value="ECO:0007669"/>
    <property type="project" value="UniProtKB-SubCell"/>
</dbReference>
<reference evidence="11" key="1">
    <citation type="journal article" date="2021" name="PeerJ">
        <title>Extensive microbial diversity within the chicken gut microbiome revealed by metagenomics and culture.</title>
        <authorList>
            <person name="Gilroy R."/>
            <person name="Ravi A."/>
            <person name="Getino M."/>
            <person name="Pursley I."/>
            <person name="Horton D.L."/>
            <person name="Alikhan N.F."/>
            <person name="Baker D."/>
            <person name="Gharbi K."/>
            <person name="Hall N."/>
            <person name="Watson M."/>
            <person name="Adriaenssens E.M."/>
            <person name="Foster-Nyarko E."/>
            <person name="Jarju S."/>
            <person name="Secka A."/>
            <person name="Antonio M."/>
            <person name="Oren A."/>
            <person name="Chaudhuri R.R."/>
            <person name="La Ragione R."/>
            <person name="Hildebrand F."/>
            <person name="Pallen M.J."/>
        </authorList>
    </citation>
    <scope>NUCLEOTIDE SEQUENCE</scope>
    <source>
        <strain evidence="11">CHK171-505</strain>
    </source>
</reference>
<evidence type="ECO:0000256" key="10">
    <source>
        <dbReference type="SAM" id="Phobius"/>
    </source>
</evidence>
<proteinExistence type="inferred from homology"/>
<dbReference type="AlphaFoldDB" id="A0A9D2KYS6"/>
<evidence type="ECO:0000256" key="3">
    <source>
        <dbReference type="ARBA" id="ARBA00022448"/>
    </source>
</evidence>
<accession>A0A9D2KYS6</accession>
<dbReference type="Proteomes" id="UP000886856">
    <property type="component" value="Unassembled WGS sequence"/>
</dbReference>
<dbReference type="PRINTS" id="PR01853">
    <property type="entry name" value="YAJCTRNLCASE"/>
</dbReference>
<evidence type="ECO:0000256" key="9">
    <source>
        <dbReference type="ARBA" id="ARBA00023136"/>
    </source>
</evidence>
<keyword evidence="4" id="KW-1003">Cell membrane</keyword>
<keyword evidence="8" id="KW-0811">Translocation</keyword>
<dbReference type="EMBL" id="DWYW01000186">
    <property type="protein sequence ID" value="HJA90735.1"/>
    <property type="molecule type" value="Genomic_DNA"/>
</dbReference>
<dbReference type="InterPro" id="IPR003849">
    <property type="entry name" value="Preprotein_translocase_YajC"/>
</dbReference>
<feature type="transmembrane region" description="Helical" evidence="10">
    <location>
        <begin position="6"/>
        <end position="30"/>
    </location>
</feature>
<dbReference type="PANTHER" id="PTHR33909">
    <property type="entry name" value="SEC TRANSLOCON ACCESSORY COMPLEX SUBUNIT YAJC"/>
    <property type="match status" value="1"/>
</dbReference>
<dbReference type="SMART" id="SM01323">
    <property type="entry name" value="YajC"/>
    <property type="match status" value="1"/>
</dbReference>
<protein>
    <submittedName>
        <fullName evidence="11">Preprotein translocase subunit YajC</fullName>
    </submittedName>
</protein>
<dbReference type="GO" id="GO:0015031">
    <property type="term" value="P:protein transport"/>
    <property type="evidence" value="ECO:0007669"/>
    <property type="project" value="UniProtKB-KW"/>
</dbReference>
<evidence type="ECO:0000313" key="12">
    <source>
        <dbReference type="Proteomes" id="UP000886856"/>
    </source>
</evidence>
<organism evidence="11 12">
    <name type="scientific">Candidatus Jeotgalibaca merdavium</name>
    <dbReference type="NCBI Taxonomy" id="2838627"/>
    <lineage>
        <taxon>Bacteria</taxon>
        <taxon>Bacillati</taxon>
        <taxon>Bacillota</taxon>
        <taxon>Bacilli</taxon>
        <taxon>Lactobacillales</taxon>
        <taxon>Carnobacteriaceae</taxon>
        <taxon>Jeotgalibaca</taxon>
    </lineage>
</organism>
<keyword evidence="7 10" id="KW-1133">Transmembrane helix</keyword>
<sequence>MNNILWMSILASSIVLIILIILIVIVYYIISKKGMESRKTHFESLHQSLAKGQTVVFSNGLYGQIQSVSKETVDIQVKSGAVMTVSRYAISEIVDKA</sequence>
<keyword evidence="9 10" id="KW-0472">Membrane</keyword>
<keyword evidence="6" id="KW-0653">Protein transport</keyword>
<comment type="subcellular location">
    <subcellularLocation>
        <location evidence="1">Cell membrane</location>
        <topology evidence="1">Single-pass membrane protein</topology>
    </subcellularLocation>
</comment>
<comment type="similarity">
    <text evidence="2">Belongs to the YajC family.</text>
</comment>
<keyword evidence="3" id="KW-0813">Transport</keyword>
<evidence type="ECO:0000256" key="2">
    <source>
        <dbReference type="ARBA" id="ARBA00006742"/>
    </source>
</evidence>